<evidence type="ECO:0000313" key="1">
    <source>
        <dbReference type="EMBL" id="ARF67466.1"/>
    </source>
</evidence>
<dbReference type="RefSeq" id="WP_083039166.1">
    <property type="nucleotide sequence ID" value="NZ_CP020557.1"/>
</dbReference>
<gene>
    <name evidence="1" type="ORF">B7C51_06010</name>
</gene>
<protein>
    <submittedName>
        <fullName evidence="1">Uncharacterized protein</fullName>
    </submittedName>
</protein>
<accession>A0A1V0UQT8</accession>
<dbReference type="EMBL" id="CP020557">
    <property type="protein sequence ID" value="ARF67466.1"/>
    <property type="molecule type" value="Genomic_DNA"/>
</dbReference>
<name>A0A1V0UQT8_9BACL</name>
<proteinExistence type="predicted"/>
<dbReference type="Proteomes" id="UP000192727">
    <property type="component" value="Chromosome"/>
</dbReference>
<sequence>MQVGNRVVYDQDGEIIFQSGEMQGDVLPRKNITKLDMVDLDFGSINYEKYRIVRMDTETKKPILEEIQTMTPEKQQVKEVEDALLLASDKEAGGIL</sequence>
<dbReference type="AlphaFoldDB" id="A0A1V0UQT8"/>
<reference evidence="1 2" key="1">
    <citation type="submission" date="2017-03" db="EMBL/GenBank/DDBJ databases">
        <title>Paenibacillus larvae genome sequencing.</title>
        <authorList>
            <person name="Dingman D.W."/>
        </authorList>
    </citation>
    <scope>NUCLEOTIDE SEQUENCE [LARGE SCALE GENOMIC DNA]</scope>
    <source>
        <strain evidence="1 2">SAG 10367</strain>
    </source>
</reference>
<organism evidence="1 2">
    <name type="scientific">Paenibacillus larvae subsp. pulvifaciens</name>
    <dbReference type="NCBI Taxonomy" id="1477"/>
    <lineage>
        <taxon>Bacteria</taxon>
        <taxon>Bacillati</taxon>
        <taxon>Bacillota</taxon>
        <taxon>Bacilli</taxon>
        <taxon>Bacillales</taxon>
        <taxon>Paenibacillaceae</taxon>
        <taxon>Paenibacillus</taxon>
    </lineage>
</organism>
<evidence type="ECO:0000313" key="2">
    <source>
        <dbReference type="Proteomes" id="UP000192727"/>
    </source>
</evidence>